<reference evidence="11 13" key="1">
    <citation type="submission" date="2021-11" db="EMBL/GenBank/DDBJ databases">
        <authorList>
            <person name="Islam A."/>
            <person name="Islam S."/>
            <person name="Flora M.S."/>
            <person name="Rahman M."/>
            <person name="Ziaur R.M."/>
            <person name="Epstein J.H."/>
            <person name="Hassan M."/>
            <person name="Klassen M."/>
            <person name="Woodard K."/>
            <person name="Webb A."/>
            <person name="Webby R.J."/>
            <person name="El Zowalaty M.E."/>
        </authorList>
    </citation>
    <scope>NUCLEOTIDE SEQUENCE</scope>
    <source>
        <strain evidence="12">Pbs1</strain>
        <strain evidence="11">Pbs3</strain>
    </source>
</reference>
<dbReference type="PANTHER" id="PTHR43066">
    <property type="entry name" value="RHOMBOID-RELATED PROTEIN"/>
    <property type="match status" value="1"/>
</dbReference>
<dbReference type="EMBL" id="CAKLCB010000262">
    <property type="protein sequence ID" value="CAH0518351.1"/>
    <property type="molecule type" value="Genomic_DNA"/>
</dbReference>
<comment type="similarity">
    <text evidence="2">Belongs to the peptidase S54 family.</text>
</comment>
<dbReference type="Proteomes" id="UP001158986">
    <property type="component" value="Unassembled WGS sequence"/>
</dbReference>
<evidence type="ECO:0000313" key="12">
    <source>
        <dbReference type="EMBL" id="CAH0518351.1"/>
    </source>
</evidence>
<evidence type="ECO:0000256" key="7">
    <source>
        <dbReference type="ARBA" id="ARBA00023136"/>
    </source>
</evidence>
<dbReference type="AlphaFoldDB" id="A0AAU9KN70"/>
<evidence type="ECO:0000256" key="1">
    <source>
        <dbReference type="ARBA" id="ARBA00004141"/>
    </source>
</evidence>
<comment type="caution">
    <text evidence="11">The sequence shown here is derived from an EMBL/GenBank/DDBJ whole genome shotgun (WGS) entry which is preliminary data.</text>
</comment>
<evidence type="ECO:0000256" key="5">
    <source>
        <dbReference type="ARBA" id="ARBA00022801"/>
    </source>
</evidence>
<dbReference type="EMBL" id="CAKKTJ010000131">
    <property type="protein sequence ID" value="CAH0475777.1"/>
    <property type="molecule type" value="Genomic_DNA"/>
</dbReference>
<evidence type="ECO:0000313" key="14">
    <source>
        <dbReference type="Proteomes" id="UP001160483"/>
    </source>
</evidence>
<feature type="transmembrane region" description="Helical" evidence="9">
    <location>
        <begin position="149"/>
        <end position="169"/>
    </location>
</feature>
<gene>
    <name evidence="12" type="ORF">PBS001_LOCUS4924</name>
    <name evidence="11" type="ORF">PBS003_LOCUS2587</name>
</gene>
<name>A0AAU9KN70_9STRA</name>
<keyword evidence="5" id="KW-0378">Hydrolase</keyword>
<feature type="region of interest" description="Disordered" evidence="8">
    <location>
        <begin position="288"/>
        <end position="307"/>
    </location>
</feature>
<dbReference type="InterPro" id="IPR022764">
    <property type="entry name" value="Peptidase_S54_rhomboid_dom"/>
</dbReference>
<evidence type="ECO:0000256" key="8">
    <source>
        <dbReference type="SAM" id="MobiDB-lite"/>
    </source>
</evidence>
<evidence type="ECO:0000259" key="10">
    <source>
        <dbReference type="Pfam" id="PF01694"/>
    </source>
</evidence>
<evidence type="ECO:0000256" key="4">
    <source>
        <dbReference type="ARBA" id="ARBA00022692"/>
    </source>
</evidence>
<accession>A0AAU9KN70</accession>
<keyword evidence="6 9" id="KW-1133">Transmembrane helix</keyword>
<organism evidence="11 14">
    <name type="scientific">Peronospora belbahrii</name>
    <dbReference type="NCBI Taxonomy" id="622444"/>
    <lineage>
        <taxon>Eukaryota</taxon>
        <taxon>Sar</taxon>
        <taxon>Stramenopiles</taxon>
        <taxon>Oomycota</taxon>
        <taxon>Peronosporomycetes</taxon>
        <taxon>Peronosporales</taxon>
        <taxon>Peronosporaceae</taxon>
        <taxon>Peronospora</taxon>
    </lineage>
</organism>
<keyword evidence="3" id="KW-0645">Protease</keyword>
<feature type="compositionally biased region" description="Basic and acidic residues" evidence="8">
    <location>
        <begin position="294"/>
        <end position="307"/>
    </location>
</feature>
<proteinExistence type="inferred from homology"/>
<feature type="region of interest" description="Disordered" evidence="8">
    <location>
        <begin position="254"/>
        <end position="277"/>
    </location>
</feature>
<keyword evidence="4 9" id="KW-0812">Transmembrane</keyword>
<sequence length="327" mass="37788">MYGPSIRRRARGGRDIGYNDQAIALIVMLLRQVHQLEHKPPVTLGLMVLMCGIHFQKNETPERFVPYYLCPDQVIRKSDYMRIVISGLIHVDEWHLYHNMISFLWKGYNLESKLGSVRFLFTISYLLVLCHTLVVIVSLVLATRFQIPGPLYQCSVGFSGVLFALKVLLNHNSPTFSSIYGFQVPTKYAAWLELVAIHFLVPRTSFMGHMCGVLAGYMFVYSPSIQTTMNTGSRWIRRWLETLMKPIANRRNIDPQTASYHASRTSTRTSTTSIETDEELARRLQEEEYQAARIPREQHEADQLTRSELRRRRIARFSSGQRSINRS</sequence>
<dbReference type="Pfam" id="PF01694">
    <property type="entry name" value="Rhomboid"/>
    <property type="match status" value="1"/>
</dbReference>
<evidence type="ECO:0000313" key="13">
    <source>
        <dbReference type="Proteomes" id="UP001158986"/>
    </source>
</evidence>
<dbReference type="PANTHER" id="PTHR43066:SF1">
    <property type="entry name" value="RHOMBOID PROTEIN 2"/>
    <property type="match status" value="1"/>
</dbReference>
<dbReference type="GO" id="GO:0016020">
    <property type="term" value="C:membrane"/>
    <property type="evidence" value="ECO:0007669"/>
    <property type="project" value="UniProtKB-SubCell"/>
</dbReference>
<dbReference type="InterPro" id="IPR035952">
    <property type="entry name" value="Rhomboid-like_sf"/>
</dbReference>
<feature type="transmembrane region" description="Helical" evidence="9">
    <location>
        <begin position="119"/>
        <end position="143"/>
    </location>
</feature>
<evidence type="ECO:0000256" key="2">
    <source>
        <dbReference type="ARBA" id="ARBA00009045"/>
    </source>
</evidence>
<keyword evidence="13" id="KW-1185">Reference proteome</keyword>
<dbReference type="SUPFAM" id="SSF144091">
    <property type="entry name" value="Rhomboid-like"/>
    <property type="match status" value="1"/>
</dbReference>
<dbReference type="GO" id="GO:0006508">
    <property type="term" value="P:proteolysis"/>
    <property type="evidence" value="ECO:0007669"/>
    <property type="project" value="UniProtKB-KW"/>
</dbReference>
<evidence type="ECO:0000256" key="6">
    <source>
        <dbReference type="ARBA" id="ARBA00022989"/>
    </source>
</evidence>
<dbReference type="FunFam" id="1.20.1540.10:FF:000008">
    <property type="entry name" value="RHOMBOID-like protein 13"/>
    <property type="match status" value="1"/>
</dbReference>
<evidence type="ECO:0000256" key="9">
    <source>
        <dbReference type="SAM" id="Phobius"/>
    </source>
</evidence>
<dbReference type="Proteomes" id="UP001160483">
    <property type="component" value="Unassembled WGS sequence"/>
</dbReference>
<dbReference type="Gene3D" id="1.20.1540.10">
    <property type="entry name" value="Rhomboid-like"/>
    <property type="match status" value="1"/>
</dbReference>
<feature type="domain" description="Peptidase S54 rhomboid" evidence="10">
    <location>
        <begin position="79"/>
        <end position="221"/>
    </location>
</feature>
<evidence type="ECO:0000313" key="11">
    <source>
        <dbReference type="EMBL" id="CAH0475777.1"/>
    </source>
</evidence>
<protein>
    <recommendedName>
        <fullName evidence="10">Peptidase S54 rhomboid domain-containing protein</fullName>
    </recommendedName>
</protein>
<comment type="subcellular location">
    <subcellularLocation>
        <location evidence="1">Membrane</location>
        <topology evidence="1">Multi-pass membrane protein</topology>
    </subcellularLocation>
</comment>
<keyword evidence="7 9" id="KW-0472">Membrane</keyword>
<evidence type="ECO:0000256" key="3">
    <source>
        <dbReference type="ARBA" id="ARBA00022670"/>
    </source>
</evidence>
<feature type="compositionally biased region" description="Low complexity" evidence="8">
    <location>
        <begin position="263"/>
        <end position="273"/>
    </location>
</feature>
<dbReference type="GO" id="GO:0004252">
    <property type="term" value="F:serine-type endopeptidase activity"/>
    <property type="evidence" value="ECO:0007669"/>
    <property type="project" value="InterPro"/>
</dbReference>